<dbReference type="SMART" id="SM00267">
    <property type="entry name" value="GGDEF"/>
    <property type="match status" value="1"/>
</dbReference>
<dbReference type="InterPro" id="IPR029787">
    <property type="entry name" value="Nucleotide_cyclase"/>
</dbReference>
<evidence type="ECO:0000313" key="5">
    <source>
        <dbReference type="Proteomes" id="UP000585363"/>
    </source>
</evidence>
<evidence type="ECO:0000259" key="3">
    <source>
        <dbReference type="PROSITE" id="PS50887"/>
    </source>
</evidence>
<comment type="caution">
    <text evidence="4">The sequence shown here is derived from an EMBL/GenBank/DDBJ whole genome shotgun (WGS) entry which is preliminary data.</text>
</comment>
<reference evidence="4 5" key="2">
    <citation type="submission" date="2020-06" db="EMBL/GenBank/DDBJ databases">
        <title>Polyphasic characterization of a Rahnella strain isolated from tree sap.</title>
        <authorList>
            <person name="Kim I.S."/>
        </authorList>
    </citation>
    <scope>NUCLEOTIDE SEQUENCE [LARGE SCALE GENOMIC DNA]</scope>
    <source>
        <strain evidence="4 5">SAP-1</strain>
    </source>
</reference>
<feature type="domain" description="EAL" evidence="2">
    <location>
        <begin position="258"/>
        <end position="508"/>
    </location>
</feature>
<evidence type="ECO:0000259" key="2">
    <source>
        <dbReference type="PROSITE" id="PS50883"/>
    </source>
</evidence>
<dbReference type="SUPFAM" id="SSF141868">
    <property type="entry name" value="EAL domain-like"/>
    <property type="match status" value="1"/>
</dbReference>
<keyword evidence="1" id="KW-1133">Transmembrane helix</keyword>
<sequence>MLPTSRKHFRGKILIGFSLFILLYILSSTFDGREHLFAFFAKYEQYNADELFIALIVTGFVGLFYSLIQIKKMSKEIARRIEAEKNLLWISQHDPLTELPNRKQLENFISCGESCNDQTNYAVFRIVINRYKDINDLLGSDHRTEILRLIAKRLLYMFPNNVYKLAGDELLALKPNIDNTDLAQLAERVIRKICSPIHINAITFNIGTNIGFARFPEDGADLRRVIQYSDYALSFAKKSGRDQAKAYTPLMQAEFLAKAQREHDFKKALANKEFVTYYQPLVDLKTERTIGFEALARWEITPGNFIPPDQFVALAEETGNITELTEQLLRLACRDALEWPSHITLSFNISPIQMSDKQLATRIMSILAEVGFPAERLEIEITETALLRDINVARLTLRKLKDEGINIALDDFGTGYSSLSQLCNFPFDKLKIDKSFIDTFQLNGKQEKAILAVLSLASALDVKVVAEGIEHVSQLIRLQELGCDIGQGYLLGKPMPQANLKKTVPWAIQDIFNLDPEKAQ</sequence>
<dbReference type="InterPro" id="IPR000160">
    <property type="entry name" value="GGDEF_dom"/>
</dbReference>
<feature type="domain" description="GGDEF" evidence="3">
    <location>
        <begin position="119"/>
        <end position="249"/>
    </location>
</feature>
<dbReference type="InterPro" id="IPR035919">
    <property type="entry name" value="EAL_sf"/>
</dbReference>
<accession>A0A848MFR8</accession>
<dbReference type="Proteomes" id="UP000585363">
    <property type="component" value="Unassembled WGS sequence"/>
</dbReference>
<dbReference type="PANTHER" id="PTHR44757:SF2">
    <property type="entry name" value="BIOFILM ARCHITECTURE MAINTENANCE PROTEIN MBAA"/>
    <property type="match status" value="1"/>
</dbReference>
<dbReference type="CDD" id="cd01949">
    <property type="entry name" value="GGDEF"/>
    <property type="match status" value="1"/>
</dbReference>
<dbReference type="PROSITE" id="PS50887">
    <property type="entry name" value="GGDEF"/>
    <property type="match status" value="1"/>
</dbReference>
<dbReference type="Gene3D" id="3.20.20.450">
    <property type="entry name" value="EAL domain"/>
    <property type="match status" value="1"/>
</dbReference>
<dbReference type="InterPro" id="IPR052155">
    <property type="entry name" value="Biofilm_reg_signaling"/>
</dbReference>
<proteinExistence type="predicted"/>
<evidence type="ECO:0000313" key="4">
    <source>
        <dbReference type="EMBL" id="NMP26226.1"/>
    </source>
</evidence>
<dbReference type="PROSITE" id="PS50883">
    <property type="entry name" value="EAL"/>
    <property type="match status" value="1"/>
</dbReference>
<dbReference type="SUPFAM" id="SSF55073">
    <property type="entry name" value="Nucleotide cyclase"/>
    <property type="match status" value="1"/>
</dbReference>
<organism evidence="4 5">
    <name type="scientific">Rouxiella aceris</name>
    <dbReference type="NCBI Taxonomy" id="2703884"/>
    <lineage>
        <taxon>Bacteria</taxon>
        <taxon>Pseudomonadati</taxon>
        <taxon>Pseudomonadota</taxon>
        <taxon>Gammaproteobacteria</taxon>
        <taxon>Enterobacterales</taxon>
        <taxon>Yersiniaceae</taxon>
        <taxon>Rouxiella</taxon>
    </lineage>
</organism>
<dbReference type="CDD" id="cd01948">
    <property type="entry name" value="EAL"/>
    <property type="match status" value="1"/>
</dbReference>
<feature type="transmembrane region" description="Helical" evidence="1">
    <location>
        <begin position="51"/>
        <end position="70"/>
    </location>
</feature>
<dbReference type="InterPro" id="IPR043128">
    <property type="entry name" value="Rev_trsase/Diguanyl_cyclase"/>
</dbReference>
<protein>
    <submittedName>
        <fullName evidence="4">EAL domain-containing protein</fullName>
    </submittedName>
</protein>
<evidence type="ECO:0000256" key="1">
    <source>
        <dbReference type="SAM" id="Phobius"/>
    </source>
</evidence>
<dbReference type="NCBIfam" id="TIGR00254">
    <property type="entry name" value="GGDEF"/>
    <property type="match status" value="1"/>
</dbReference>
<dbReference type="InterPro" id="IPR001633">
    <property type="entry name" value="EAL_dom"/>
</dbReference>
<dbReference type="AlphaFoldDB" id="A0A848MFR8"/>
<dbReference type="PANTHER" id="PTHR44757">
    <property type="entry name" value="DIGUANYLATE CYCLASE DGCP"/>
    <property type="match status" value="1"/>
</dbReference>
<reference evidence="4 5" key="1">
    <citation type="submission" date="2020-01" db="EMBL/GenBank/DDBJ databases">
        <authorList>
            <person name="Lee S.D."/>
        </authorList>
    </citation>
    <scope>NUCLEOTIDE SEQUENCE [LARGE SCALE GENOMIC DNA]</scope>
    <source>
        <strain evidence="4 5">SAP-1</strain>
    </source>
</reference>
<dbReference type="Pfam" id="PF00990">
    <property type="entry name" value="GGDEF"/>
    <property type="match status" value="1"/>
</dbReference>
<dbReference type="EMBL" id="JAADJU010000002">
    <property type="protein sequence ID" value="NMP26226.1"/>
    <property type="molecule type" value="Genomic_DNA"/>
</dbReference>
<gene>
    <name evidence="4" type="ORF">GW590_04980</name>
</gene>
<keyword evidence="1" id="KW-0812">Transmembrane</keyword>
<dbReference type="Pfam" id="PF00563">
    <property type="entry name" value="EAL"/>
    <property type="match status" value="1"/>
</dbReference>
<keyword evidence="5" id="KW-1185">Reference proteome</keyword>
<dbReference type="Gene3D" id="3.30.70.270">
    <property type="match status" value="1"/>
</dbReference>
<keyword evidence="1" id="KW-0472">Membrane</keyword>
<dbReference type="SMART" id="SM00052">
    <property type="entry name" value="EAL"/>
    <property type="match status" value="1"/>
</dbReference>
<name>A0A848MFR8_9GAMM</name>